<dbReference type="EMBL" id="AMFJ01034090">
    <property type="protein sequence ID" value="EKD30324.1"/>
    <property type="molecule type" value="Genomic_DNA"/>
</dbReference>
<dbReference type="CDD" id="cd00383">
    <property type="entry name" value="trans_reg_C"/>
    <property type="match status" value="1"/>
</dbReference>
<dbReference type="PANTHER" id="PTHR48111:SF22">
    <property type="entry name" value="REGULATOR OF RPOS"/>
    <property type="match status" value="1"/>
</dbReference>
<accession>K1YY39</accession>
<evidence type="ECO:0000256" key="4">
    <source>
        <dbReference type="ARBA" id="ARBA00023125"/>
    </source>
</evidence>
<evidence type="ECO:0000256" key="2">
    <source>
        <dbReference type="ARBA" id="ARBA00023012"/>
    </source>
</evidence>
<dbReference type="Pfam" id="PF00486">
    <property type="entry name" value="Trans_reg_C"/>
    <property type="match status" value="1"/>
</dbReference>
<sequence>MNILIIEDNVFLAKRIARVFEAKIIVNRVKIRHSFLEFLEELPIISSYDMVLVDLKLSEDTLELCGYKIIRAIRKKQINIPIVVMSGFSDIDRLRLAFEYGASDYIIKPIRLLELEIRVFNWFKNYYLSNIPSSGSVHSYKNLKYNLDKNEFYLDETLIPLTRNNKYILSLFFSHPEKLLQESFLCEKIWWDICFSTERNLRVNILRLKQALLPFGIDTWIQNIRGEGYIFLGK</sequence>
<dbReference type="InterPro" id="IPR011006">
    <property type="entry name" value="CheY-like_superfamily"/>
</dbReference>
<feature type="domain" description="OmpR/PhoB-type" evidence="9">
    <location>
        <begin position="135"/>
        <end position="233"/>
    </location>
</feature>
<feature type="DNA-binding region" description="OmpR/PhoB-type" evidence="7">
    <location>
        <begin position="135"/>
        <end position="233"/>
    </location>
</feature>
<dbReference type="GO" id="GO:0006355">
    <property type="term" value="P:regulation of DNA-templated transcription"/>
    <property type="evidence" value="ECO:0007669"/>
    <property type="project" value="InterPro"/>
</dbReference>
<feature type="modified residue" description="4-aspartylphosphate" evidence="6">
    <location>
        <position position="54"/>
    </location>
</feature>
<gene>
    <name evidence="10" type="ORF">ACD_78C00090G0004</name>
</gene>
<dbReference type="InterPro" id="IPR001867">
    <property type="entry name" value="OmpR/PhoB-type_DNA-bd"/>
</dbReference>
<dbReference type="AlphaFoldDB" id="K1YY39"/>
<feature type="domain" description="Response regulatory" evidence="8">
    <location>
        <begin position="2"/>
        <end position="123"/>
    </location>
</feature>
<evidence type="ECO:0000256" key="7">
    <source>
        <dbReference type="PROSITE-ProRule" id="PRU01091"/>
    </source>
</evidence>
<evidence type="ECO:0000259" key="9">
    <source>
        <dbReference type="PROSITE" id="PS51755"/>
    </source>
</evidence>
<name>K1YY39_9BACT</name>
<evidence type="ECO:0000256" key="5">
    <source>
        <dbReference type="ARBA" id="ARBA00023163"/>
    </source>
</evidence>
<evidence type="ECO:0000313" key="10">
    <source>
        <dbReference type="EMBL" id="EKD30324.1"/>
    </source>
</evidence>
<dbReference type="SMART" id="SM00862">
    <property type="entry name" value="Trans_reg_C"/>
    <property type="match status" value="1"/>
</dbReference>
<keyword evidence="5" id="KW-0804">Transcription</keyword>
<proteinExistence type="predicted"/>
<reference evidence="10" key="1">
    <citation type="journal article" date="2012" name="Science">
        <title>Fermentation, hydrogen, and sulfur metabolism in multiple uncultivated bacterial phyla.</title>
        <authorList>
            <person name="Wrighton K.C."/>
            <person name="Thomas B.C."/>
            <person name="Sharon I."/>
            <person name="Miller C.S."/>
            <person name="Castelle C.J."/>
            <person name="VerBerkmoes N.C."/>
            <person name="Wilkins M.J."/>
            <person name="Hettich R.L."/>
            <person name="Lipton M.S."/>
            <person name="Williams K.H."/>
            <person name="Long P.E."/>
            <person name="Banfield J.F."/>
        </authorList>
    </citation>
    <scope>NUCLEOTIDE SEQUENCE [LARGE SCALE GENOMIC DNA]</scope>
</reference>
<dbReference type="Pfam" id="PF00072">
    <property type="entry name" value="Response_reg"/>
    <property type="match status" value="1"/>
</dbReference>
<dbReference type="CDD" id="cd00156">
    <property type="entry name" value="REC"/>
    <property type="match status" value="1"/>
</dbReference>
<dbReference type="SMART" id="SM00448">
    <property type="entry name" value="REC"/>
    <property type="match status" value="1"/>
</dbReference>
<dbReference type="PROSITE" id="PS51755">
    <property type="entry name" value="OMPR_PHOB"/>
    <property type="match status" value="1"/>
</dbReference>
<organism evidence="10">
    <name type="scientific">uncultured bacterium</name>
    <name type="common">gcode 4</name>
    <dbReference type="NCBI Taxonomy" id="1234023"/>
    <lineage>
        <taxon>Bacteria</taxon>
        <taxon>environmental samples</taxon>
    </lineage>
</organism>
<dbReference type="GO" id="GO:0000156">
    <property type="term" value="F:phosphorelay response regulator activity"/>
    <property type="evidence" value="ECO:0007669"/>
    <property type="project" value="TreeGrafter"/>
</dbReference>
<comment type="caution">
    <text evidence="10">The sequence shown here is derived from an EMBL/GenBank/DDBJ whole genome shotgun (WGS) entry which is preliminary data.</text>
</comment>
<dbReference type="InterPro" id="IPR036388">
    <property type="entry name" value="WH-like_DNA-bd_sf"/>
</dbReference>
<keyword evidence="4 7" id="KW-0238">DNA-binding</keyword>
<evidence type="ECO:0000256" key="3">
    <source>
        <dbReference type="ARBA" id="ARBA00023015"/>
    </source>
</evidence>
<keyword evidence="3" id="KW-0805">Transcription regulation</keyword>
<protein>
    <submittedName>
        <fullName evidence="10">Uncharacterized protein</fullName>
    </submittedName>
</protein>
<dbReference type="InterPro" id="IPR001789">
    <property type="entry name" value="Sig_transdc_resp-reg_receiver"/>
</dbReference>
<dbReference type="SUPFAM" id="SSF52172">
    <property type="entry name" value="CheY-like"/>
    <property type="match status" value="1"/>
</dbReference>
<evidence type="ECO:0000259" key="8">
    <source>
        <dbReference type="PROSITE" id="PS50110"/>
    </source>
</evidence>
<dbReference type="GO" id="GO:0032993">
    <property type="term" value="C:protein-DNA complex"/>
    <property type="evidence" value="ECO:0007669"/>
    <property type="project" value="TreeGrafter"/>
</dbReference>
<dbReference type="GO" id="GO:0000976">
    <property type="term" value="F:transcription cis-regulatory region binding"/>
    <property type="evidence" value="ECO:0007669"/>
    <property type="project" value="TreeGrafter"/>
</dbReference>
<dbReference type="PANTHER" id="PTHR48111">
    <property type="entry name" value="REGULATOR OF RPOS"/>
    <property type="match status" value="1"/>
</dbReference>
<dbReference type="InterPro" id="IPR039420">
    <property type="entry name" value="WalR-like"/>
</dbReference>
<dbReference type="Gene3D" id="1.10.10.10">
    <property type="entry name" value="Winged helix-like DNA-binding domain superfamily/Winged helix DNA-binding domain"/>
    <property type="match status" value="1"/>
</dbReference>
<evidence type="ECO:0000256" key="6">
    <source>
        <dbReference type="PROSITE-ProRule" id="PRU00169"/>
    </source>
</evidence>
<dbReference type="PROSITE" id="PS50110">
    <property type="entry name" value="RESPONSE_REGULATORY"/>
    <property type="match status" value="1"/>
</dbReference>
<dbReference type="GO" id="GO:0005829">
    <property type="term" value="C:cytosol"/>
    <property type="evidence" value="ECO:0007669"/>
    <property type="project" value="TreeGrafter"/>
</dbReference>
<dbReference type="Gene3D" id="3.40.50.2300">
    <property type="match status" value="1"/>
</dbReference>
<keyword evidence="2" id="KW-0902">Two-component regulatory system</keyword>
<keyword evidence="1 6" id="KW-0597">Phosphoprotein</keyword>
<evidence type="ECO:0000256" key="1">
    <source>
        <dbReference type="ARBA" id="ARBA00022553"/>
    </source>
</evidence>